<dbReference type="Proteomes" id="UP000887226">
    <property type="component" value="Unassembled WGS sequence"/>
</dbReference>
<evidence type="ECO:0000313" key="4">
    <source>
        <dbReference type="Proteomes" id="UP000887226"/>
    </source>
</evidence>
<keyword evidence="1" id="KW-0812">Transmembrane</keyword>
<name>A0A9P7Z4R8_9HELO</name>
<dbReference type="InterPro" id="IPR046529">
    <property type="entry name" value="DUF6594"/>
</dbReference>
<evidence type="ECO:0000259" key="2">
    <source>
        <dbReference type="Pfam" id="PF20237"/>
    </source>
</evidence>
<sequence>MTDTARASLFAPLLIMTFHPRLMTNYITICVSTFLFALILAVGAEKNNGKDLLGATTAFDAVLVVFTGTIL</sequence>
<reference evidence="3" key="1">
    <citation type="journal article" date="2021" name="IMA Fungus">
        <title>Genomic characterization of three marine fungi, including Emericellopsis atlantica sp. nov. with signatures of a generalist lifestyle and marine biomass degradation.</title>
        <authorList>
            <person name="Hagestad O.C."/>
            <person name="Hou L."/>
            <person name="Andersen J.H."/>
            <person name="Hansen E.H."/>
            <person name="Altermark B."/>
            <person name="Li C."/>
            <person name="Kuhnert E."/>
            <person name="Cox R.J."/>
            <person name="Crous P.W."/>
            <person name="Spatafora J.W."/>
            <person name="Lail K."/>
            <person name="Amirebrahimi M."/>
            <person name="Lipzen A."/>
            <person name="Pangilinan J."/>
            <person name="Andreopoulos W."/>
            <person name="Hayes R.D."/>
            <person name="Ng V."/>
            <person name="Grigoriev I.V."/>
            <person name="Jackson S.A."/>
            <person name="Sutton T.D.S."/>
            <person name="Dobson A.D.W."/>
            <person name="Rama T."/>
        </authorList>
    </citation>
    <scope>NUCLEOTIDE SEQUENCE</scope>
    <source>
        <strain evidence="3">TRa3180A</strain>
    </source>
</reference>
<accession>A0A9P7Z4R8</accession>
<dbReference type="AlphaFoldDB" id="A0A9P7Z4R8"/>
<feature type="transmembrane region" description="Helical" evidence="1">
    <location>
        <begin position="51"/>
        <end position="70"/>
    </location>
</feature>
<evidence type="ECO:0000256" key="1">
    <source>
        <dbReference type="SAM" id="Phobius"/>
    </source>
</evidence>
<proteinExistence type="predicted"/>
<dbReference type="OrthoDB" id="3546297at2759"/>
<feature type="domain" description="DUF6594" evidence="2">
    <location>
        <begin position="8"/>
        <end position="64"/>
    </location>
</feature>
<dbReference type="EMBL" id="MU253841">
    <property type="protein sequence ID" value="KAG9245558.1"/>
    <property type="molecule type" value="Genomic_DNA"/>
</dbReference>
<keyword evidence="1" id="KW-1133">Transmembrane helix</keyword>
<feature type="transmembrane region" description="Helical" evidence="1">
    <location>
        <begin position="26"/>
        <end position="44"/>
    </location>
</feature>
<gene>
    <name evidence="3" type="ORF">BJ878DRAFT_500980</name>
</gene>
<dbReference type="Pfam" id="PF20237">
    <property type="entry name" value="DUF6594"/>
    <property type="match status" value="1"/>
</dbReference>
<evidence type="ECO:0000313" key="3">
    <source>
        <dbReference type="EMBL" id="KAG9245558.1"/>
    </source>
</evidence>
<comment type="caution">
    <text evidence="3">The sequence shown here is derived from an EMBL/GenBank/DDBJ whole genome shotgun (WGS) entry which is preliminary data.</text>
</comment>
<organism evidence="3 4">
    <name type="scientific">Calycina marina</name>
    <dbReference type="NCBI Taxonomy" id="1763456"/>
    <lineage>
        <taxon>Eukaryota</taxon>
        <taxon>Fungi</taxon>
        <taxon>Dikarya</taxon>
        <taxon>Ascomycota</taxon>
        <taxon>Pezizomycotina</taxon>
        <taxon>Leotiomycetes</taxon>
        <taxon>Helotiales</taxon>
        <taxon>Pezizellaceae</taxon>
        <taxon>Calycina</taxon>
    </lineage>
</organism>
<protein>
    <recommendedName>
        <fullName evidence="2">DUF6594 domain-containing protein</fullName>
    </recommendedName>
</protein>
<keyword evidence="4" id="KW-1185">Reference proteome</keyword>
<keyword evidence="1" id="KW-0472">Membrane</keyword>